<dbReference type="Proteomes" id="UP000038045">
    <property type="component" value="Unplaced"/>
</dbReference>
<dbReference type="SUPFAM" id="SSF52540">
    <property type="entry name" value="P-loop containing nucleoside triphosphate hydrolases"/>
    <property type="match status" value="1"/>
</dbReference>
<dbReference type="InterPro" id="IPR027417">
    <property type="entry name" value="P-loop_NTPase"/>
</dbReference>
<organism evidence="1 2">
    <name type="scientific">Parastrongyloides trichosuri</name>
    <name type="common">Possum-specific nematode worm</name>
    <dbReference type="NCBI Taxonomy" id="131310"/>
    <lineage>
        <taxon>Eukaryota</taxon>
        <taxon>Metazoa</taxon>
        <taxon>Ecdysozoa</taxon>
        <taxon>Nematoda</taxon>
        <taxon>Chromadorea</taxon>
        <taxon>Rhabditida</taxon>
        <taxon>Tylenchina</taxon>
        <taxon>Panagrolaimomorpha</taxon>
        <taxon>Strongyloidoidea</taxon>
        <taxon>Strongyloididae</taxon>
        <taxon>Parastrongyloides</taxon>
    </lineage>
</organism>
<reference evidence="2" key="1">
    <citation type="submission" date="2017-02" db="UniProtKB">
        <authorList>
            <consortium name="WormBaseParasite"/>
        </authorList>
    </citation>
    <scope>IDENTIFICATION</scope>
</reference>
<dbReference type="WBParaSite" id="PTRK_0001196700.1">
    <property type="protein sequence ID" value="PTRK_0001196700.1"/>
    <property type="gene ID" value="PTRK_0001196700"/>
</dbReference>
<dbReference type="STRING" id="131310.A0A0N4ZTW5"/>
<dbReference type="Gene3D" id="3.40.50.300">
    <property type="entry name" value="P-loop containing nucleotide triphosphate hydrolases"/>
    <property type="match status" value="1"/>
</dbReference>
<dbReference type="AlphaFoldDB" id="A0A0N4ZTW5"/>
<protein>
    <submittedName>
        <fullName evidence="2">ATP-dependent DNA helicase</fullName>
    </submittedName>
</protein>
<accession>A0A0N4ZTW5</accession>
<keyword evidence="1" id="KW-1185">Reference proteome</keyword>
<proteinExistence type="predicted"/>
<evidence type="ECO:0000313" key="1">
    <source>
        <dbReference type="Proteomes" id="UP000038045"/>
    </source>
</evidence>
<evidence type="ECO:0000313" key="2">
    <source>
        <dbReference type="WBParaSite" id="PTRK_0001196700.1"/>
    </source>
</evidence>
<name>A0A0N4ZTW5_PARTI</name>
<sequence>METNNIDDIMICSDENYDFLNGISSYEEIQDRINSLNSEQREIHDEILDNIKSDLPFSTGLYPENSNMKNDIIFPKRILVDGPGGTGKSYRIKTLAQLVTYKCRKHLRGFDTKYPHVLICASTGVAASQINDSVEGRP</sequence>